<comment type="subcellular location">
    <subcellularLocation>
        <location evidence="1">Cell membrane</location>
        <topology evidence="1">Multi-pass membrane protein</topology>
    </subcellularLocation>
</comment>
<accession>A0A1W1HEI0</accession>
<feature type="transmembrane region" description="Helical" evidence="7">
    <location>
        <begin position="48"/>
        <end position="70"/>
    </location>
</feature>
<protein>
    <recommendedName>
        <fullName evidence="10">DUF350 domain-containing protein</fullName>
    </recommendedName>
</protein>
<evidence type="ECO:0000313" key="9">
    <source>
        <dbReference type="Proteomes" id="UP000191931"/>
    </source>
</evidence>
<feature type="transmembrane region" description="Helical" evidence="7">
    <location>
        <begin position="146"/>
        <end position="172"/>
    </location>
</feature>
<keyword evidence="6 7" id="KW-0472">Membrane</keyword>
<feature type="transmembrane region" description="Helical" evidence="7">
    <location>
        <begin position="269"/>
        <end position="287"/>
    </location>
</feature>
<keyword evidence="5 7" id="KW-1133">Transmembrane helix</keyword>
<dbReference type="GO" id="GO:0005886">
    <property type="term" value="C:plasma membrane"/>
    <property type="evidence" value="ECO:0007669"/>
    <property type="project" value="UniProtKB-SubCell"/>
</dbReference>
<keyword evidence="3" id="KW-1003">Cell membrane</keyword>
<proteinExistence type="inferred from homology"/>
<sequence>MTIDNLIFGIIYITVFLLLFYLGKLAYHLIHRDYNLNIELVEKDNPSVALAVTGYYFGLLLALGACFVGPSKGLVNDLLSLGIYGIQSIILLNISTILCDRIILYKFKVKDELLRDRNQGTGAVVFGTSIASGFVIYGAVSGEGGSIWTAFVFWALGQILLVIATHVYNLMISFDIHDEIEKDNVAAGIAFSGALISMGIIVGLAAEGDFYSWSDNLSTFCKYALLGLVVLPFIRMLTDRILLPGVSLSDEIVGLKPDKSREERGPNTGAAYIEAFSYIAGSFIIFWCI</sequence>
<feature type="transmembrane region" description="Helical" evidence="7">
    <location>
        <begin position="6"/>
        <end position="27"/>
    </location>
</feature>
<dbReference type="OrthoDB" id="5416313at2"/>
<evidence type="ECO:0000256" key="5">
    <source>
        <dbReference type="ARBA" id="ARBA00022989"/>
    </source>
</evidence>
<evidence type="ECO:0000256" key="7">
    <source>
        <dbReference type="SAM" id="Phobius"/>
    </source>
</evidence>
<feature type="transmembrane region" description="Helical" evidence="7">
    <location>
        <begin position="82"/>
        <end position="99"/>
    </location>
</feature>
<gene>
    <name evidence="8" type="ORF">MTBBW1_250004</name>
</gene>
<feature type="transmembrane region" description="Helical" evidence="7">
    <location>
        <begin position="120"/>
        <end position="140"/>
    </location>
</feature>
<dbReference type="PANTHER" id="PTHR40043">
    <property type="entry name" value="UPF0719 INNER MEMBRANE PROTEIN YJFL"/>
    <property type="match status" value="1"/>
</dbReference>
<dbReference type="InterPro" id="IPR007140">
    <property type="entry name" value="DUF350"/>
</dbReference>
<organism evidence="8 9">
    <name type="scientific">Desulfamplus magnetovallimortis</name>
    <dbReference type="NCBI Taxonomy" id="1246637"/>
    <lineage>
        <taxon>Bacteria</taxon>
        <taxon>Pseudomonadati</taxon>
        <taxon>Thermodesulfobacteriota</taxon>
        <taxon>Desulfobacteria</taxon>
        <taxon>Desulfobacterales</taxon>
        <taxon>Desulfobacteraceae</taxon>
        <taxon>Desulfamplus</taxon>
    </lineage>
</organism>
<evidence type="ECO:0000256" key="6">
    <source>
        <dbReference type="ARBA" id="ARBA00023136"/>
    </source>
</evidence>
<dbReference type="Pfam" id="PF03994">
    <property type="entry name" value="DUF350"/>
    <property type="match status" value="2"/>
</dbReference>
<dbReference type="RefSeq" id="WP_080799432.1">
    <property type="nucleotide sequence ID" value="NZ_LT828540.1"/>
</dbReference>
<comment type="similarity">
    <text evidence="2">Belongs to the UPF0719 family.</text>
</comment>
<dbReference type="AlphaFoldDB" id="A0A1W1HEI0"/>
<name>A0A1W1HEI0_9BACT</name>
<dbReference type="Proteomes" id="UP000191931">
    <property type="component" value="Unassembled WGS sequence"/>
</dbReference>
<feature type="transmembrane region" description="Helical" evidence="7">
    <location>
        <begin position="184"/>
        <end position="205"/>
    </location>
</feature>
<reference evidence="8 9" key="1">
    <citation type="submission" date="2017-03" db="EMBL/GenBank/DDBJ databases">
        <authorList>
            <person name="Afonso C.L."/>
            <person name="Miller P.J."/>
            <person name="Scott M.A."/>
            <person name="Spackman E."/>
            <person name="Goraichik I."/>
            <person name="Dimitrov K.M."/>
            <person name="Suarez D.L."/>
            <person name="Swayne D.E."/>
        </authorList>
    </citation>
    <scope>NUCLEOTIDE SEQUENCE [LARGE SCALE GENOMIC DNA]</scope>
    <source>
        <strain evidence="8">PRJEB14757</strain>
    </source>
</reference>
<dbReference type="EMBL" id="FWEV01000168">
    <property type="protein sequence ID" value="SLM30833.1"/>
    <property type="molecule type" value="Genomic_DNA"/>
</dbReference>
<evidence type="ECO:0000256" key="4">
    <source>
        <dbReference type="ARBA" id="ARBA00022692"/>
    </source>
</evidence>
<evidence type="ECO:0000256" key="1">
    <source>
        <dbReference type="ARBA" id="ARBA00004651"/>
    </source>
</evidence>
<evidence type="ECO:0000256" key="2">
    <source>
        <dbReference type="ARBA" id="ARBA00005779"/>
    </source>
</evidence>
<keyword evidence="9" id="KW-1185">Reference proteome</keyword>
<evidence type="ECO:0000256" key="3">
    <source>
        <dbReference type="ARBA" id="ARBA00022475"/>
    </source>
</evidence>
<evidence type="ECO:0008006" key="10">
    <source>
        <dbReference type="Google" id="ProtNLM"/>
    </source>
</evidence>
<dbReference type="PANTHER" id="PTHR40043:SF1">
    <property type="entry name" value="UPF0719 INNER MEMBRANE PROTEIN YJFL"/>
    <property type="match status" value="1"/>
</dbReference>
<dbReference type="STRING" id="1246637.MTBBW1_250004"/>
<keyword evidence="4 7" id="KW-0812">Transmembrane</keyword>
<evidence type="ECO:0000313" key="8">
    <source>
        <dbReference type="EMBL" id="SLM30833.1"/>
    </source>
</evidence>